<dbReference type="GO" id="GO:1901982">
    <property type="term" value="F:maltose binding"/>
    <property type="evidence" value="ECO:0007669"/>
    <property type="project" value="TreeGrafter"/>
</dbReference>
<dbReference type="GO" id="GO:0042956">
    <property type="term" value="P:maltodextrin transmembrane transport"/>
    <property type="evidence" value="ECO:0007669"/>
    <property type="project" value="TreeGrafter"/>
</dbReference>
<dbReference type="SUPFAM" id="SSF53850">
    <property type="entry name" value="Periplasmic binding protein-like II"/>
    <property type="match status" value="1"/>
</dbReference>
<comment type="similarity">
    <text evidence="1">Belongs to the bacterial solute-binding protein 1 family.</text>
</comment>
<evidence type="ECO:0000256" key="1">
    <source>
        <dbReference type="ARBA" id="ARBA00008520"/>
    </source>
</evidence>
<keyword evidence="2" id="KW-0813">Transport</keyword>
<evidence type="ECO:0000313" key="6">
    <source>
        <dbReference type="Proteomes" id="UP000321379"/>
    </source>
</evidence>
<name>A0A5C8UTJ3_9MICO</name>
<proteinExistence type="inferred from homology"/>
<dbReference type="AlphaFoldDB" id="A0A5C8UTJ3"/>
<dbReference type="PANTHER" id="PTHR30061">
    <property type="entry name" value="MALTOSE-BINDING PERIPLASMIC PROTEIN"/>
    <property type="match status" value="1"/>
</dbReference>
<dbReference type="GO" id="GO:0015768">
    <property type="term" value="P:maltose transport"/>
    <property type="evidence" value="ECO:0007669"/>
    <property type="project" value="TreeGrafter"/>
</dbReference>
<dbReference type="Proteomes" id="UP000321379">
    <property type="component" value="Unassembled WGS sequence"/>
</dbReference>
<dbReference type="RefSeq" id="WP_147782512.1">
    <property type="nucleotide sequence ID" value="NZ_VRMG01000005.1"/>
</dbReference>
<protein>
    <submittedName>
        <fullName evidence="5">Extracellular solute-binding protein</fullName>
    </submittedName>
</protein>
<dbReference type="Gene3D" id="3.40.190.10">
    <property type="entry name" value="Periplasmic binding protein-like II"/>
    <property type="match status" value="2"/>
</dbReference>
<sequence>MQKILPVAALGVAALIALSACSSGPSATGSKLAPLPKSSDKITLTVWSGFTDSDLAALNTTLAGFHTLHPNITITSEGSQDDDKISQAIRGGTAPDVAISGNANALGQYCSSGAFQDLAGYISRDKVDLSQIPLAVQKFTSYKGIRCAMPLLADDYGLYYNKELFAKAGITSPPKTMSELAKDAKKLTELNTDGSIKVAGFVPTIGFYNNRLDVWAPQWGAAWQSSAGKSSLGTSSGWTDMFAWQKSLTEFYGADKLTAFTSAAGQKYSADNSFQTGQIAMMFDGEFRTGFVDSQAPNLKYGTAPLPVADKLSAHYGGSDIGGNIIGIPKGAQHTGAAWQLIKYMSTQTAPLVTLANGLKNIPTTLDAIKSPDLVSSANFAPFLRIFANPNSSSLPSTPNGGAFLKTATDFAVKWQTGGTTDLSAGLSAADSEITSALALKAP</sequence>
<keyword evidence="6" id="KW-1185">Reference proteome</keyword>
<dbReference type="Pfam" id="PF01547">
    <property type="entry name" value="SBP_bac_1"/>
    <property type="match status" value="1"/>
</dbReference>
<dbReference type="InterPro" id="IPR006059">
    <property type="entry name" value="SBP"/>
</dbReference>
<organism evidence="5 6">
    <name type="scientific">Lacisediminihabitans profunda</name>
    <dbReference type="NCBI Taxonomy" id="2594790"/>
    <lineage>
        <taxon>Bacteria</taxon>
        <taxon>Bacillati</taxon>
        <taxon>Actinomycetota</taxon>
        <taxon>Actinomycetes</taxon>
        <taxon>Micrococcales</taxon>
        <taxon>Microbacteriaceae</taxon>
        <taxon>Lacisediminihabitans</taxon>
    </lineage>
</organism>
<keyword evidence="3 4" id="KW-0732">Signal</keyword>
<gene>
    <name evidence="5" type="ORF">FVP33_04800</name>
</gene>
<evidence type="ECO:0000256" key="4">
    <source>
        <dbReference type="SAM" id="SignalP"/>
    </source>
</evidence>
<dbReference type="PROSITE" id="PS51257">
    <property type="entry name" value="PROKAR_LIPOPROTEIN"/>
    <property type="match status" value="1"/>
</dbReference>
<dbReference type="PANTHER" id="PTHR30061:SF50">
    <property type="entry name" value="MALTOSE_MALTODEXTRIN-BINDING PERIPLASMIC PROTEIN"/>
    <property type="match status" value="1"/>
</dbReference>
<dbReference type="EMBL" id="VRMG01000005">
    <property type="protein sequence ID" value="TXN30926.1"/>
    <property type="molecule type" value="Genomic_DNA"/>
</dbReference>
<dbReference type="GO" id="GO:0055052">
    <property type="term" value="C:ATP-binding cassette (ABC) transporter complex, substrate-binding subunit-containing"/>
    <property type="evidence" value="ECO:0007669"/>
    <property type="project" value="TreeGrafter"/>
</dbReference>
<feature type="chain" id="PRO_5038644866" evidence="4">
    <location>
        <begin position="28"/>
        <end position="443"/>
    </location>
</feature>
<reference evidence="5 6" key="1">
    <citation type="submission" date="2019-08" db="EMBL/GenBank/DDBJ databases">
        <title>Bacterial whole genome sequence for Glaciihabitans sp. CHu50b-6-2.</title>
        <authorList>
            <person name="Jin L."/>
        </authorList>
    </citation>
    <scope>NUCLEOTIDE SEQUENCE [LARGE SCALE GENOMIC DNA]</scope>
    <source>
        <strain evidence="5 6">CHu50b-6-2</strain>
    </source>
</reference>
<comment type="caution">
    <text evidence="5">The sequence shown here is derived from an EMBL/GenBank/DDBJ whole genome shotgun (WGS) entry which is preliminary data.</text>
</comment>
<evidence type="ECO:0000313" key="5">
    <source>
        <dbReference type="EMBL" id="TXN30926.1"/>
    </source>
</evidence>
<evidence type="ECO:0000256" key="2">
    <source>
        <dbReference type="ARBA" id="ARBA00022448"/>
    </source>
</evidence>
<accession>A0A5C8UTJ3</accession>
<evidence type="ECO:0000256" key="3">
    <source>
        <dbReference type="ARBA" id="ARBA00022729"/>
    </source>
</evidence>
<feature type="signal peptide" evidence="4">
    <location>
        <begin position="1"/>
        <end position="27"/>
    </location>
</feature>